<proteinExistence type="predicted"/>
<dbReference type="RefSeq" id="WP_209535934.1">
    <property type="nucleotide sequence ID" value="NZ_JAVLSM010000008.1"/>
</dbReference>
<accession>A0AAE4GAH6</accession>
<evidence type="ECO:0000256" key="1">
    <source>
        <dbReference type="SAM" id="MobiDB-lite"/>
    </source>
</evidence>
<feature type="region of interest" description="Disordered" evidence="1">
    <location>
        <begin position="1"/>
        <end position="20"/>
    </location>
</feature>
<gene>
    <name evidence="2" type="ORF">RJN63_15805</name>
</gene>
<dbReference type="AlphaFoldDB" id="A0AAE4GAH6"/>
<comment type="caution">
    <text evidence="2">The sequence shown here is derived from an EMBL/GenBank/DDBJ whole genome shotgun (WGS) entry which is preliminary data.</text>
</comment>
<organism evidence="2">
    <name type="scientific">Herbaspirillum huttiense subsp. nephrolepidis</name>
    <dbReference type="NCBI Taxonomy" id="3075126"/>
    <lineage>
        <taxon>Bacteria</taxon>
        <taxon>Pseudomonadati</taxon>
        <taxon>Pseudomonadota</taxon>
        <taxon>Betaproteobacteria</taxon>
        <taxon>Burkholderiales</taxon>
        <taxon>Oxalobacteraceae</taxon>
        <taxon>Herbaspirillum</taxon>
    </lineage>
</organism>
<name>A0AAE4GAH6_9BURK</name>
<sequence>MAIPPAAARPTCLRQGGEGAAEVSPCCLSRYRNTAYPISTVFFLSANGTNIFKFVENAVAQMRHAMRIKPSYPAFSYCLFELIL</sequence>
<evidence type="ECO:0000313" key="2">
    <source>
        <dbReference type="EMBL" id="MDT0338310.1"/>
    </source>
</evidence>
<reference evidence="2" key="1">
    <citation type="submission" date="2023-02" db="EMBL/GenBank/DDBJ databases">
        <title>Description of Herbaspirillum huttiense subsp. nephrolepsisexaltata and Herbaspirillum huttiense subsp. lycopersicon.</title>
        <authorList>
            <person name="Poudel M."/>
            <person name="Sharma A."/>
            <person name="Goss E."/>
            <person name="Tapia J.H."/>
            <person name="Harmon C.M."/>
            <person name="Jones J.B."/>
        </authorList>
    </citation>
    <scope>NUCLEOTIDE SEQUENCE</scope>
    <source>
        <strain evidence="2">NC40101</strain>
    </source>
</reference>
<protein>
    <submittedName>
        <fullName evidence="2">Uncharacterized protein</fullName>
    </submittedName>
</protein>
<dbReference type="EMBL" id="JAVRAA010000007">
    <property type="protein sequence ID" value="MDT0338310.1"/>
    <property type="molecule type" value="Genomic_DNA"/>
</dbReference>